<dbReference type="PANTHER" id="PTHR44591">
    <property type="entry name" value="STRESS RESPONSE REGULATOR PROTEIN 1"/>
    <property type="match status" value="1"/>
</dbReference>
<dbReference type="Gene3D" id="3.40.50.2300">
    <property type="match status" value="1"/>
</dbReference>
<dbReference type="CDD" id="cd00156">
    <property type="entry name" value="REC"/>
    <property type="match status" value="1"/>
</dbReference>
<dbReference type="SMART" id="SM00448">
    <property type="entry name" value="REC"/>
    <property type="match status" value="1"/>
</dbReference>
<gene>
    <name evidence="4" type="ORF">I2488_11515</name>
</gene>
<evidence type="ECO:0000313" key="5">
    <source>
        <dbReference type="Proteomes" id="UP000600799"/>
    </source>
</evidence>
<reference evidence="4 5" key="1">
    <citation type="submission" date="2020-11" db="EMBL/GenBank/DDBJ databases">
        <title>The genome sequence of Novosphingobium sp. 1Y9A.</title>
        <authorList>
            <person name="Liu Y."/>
        </authorList>
    </citation>
    <scope>NUCLEOTIDE SEQUENCE [LARGE SCALE GENOMIC DNA]</scope>
    <source>
        <strain evidence="4 5">1Y9A</strain>
    </source>
</reference>
<protein>
    <submittedName>
        <fullName evidence="4">Response regulator</fullName>
    </submittedName>
</protein>
<keyword evidence="1 2" id="KW-0597">Phosphoprotein</keyword>
<dbReference type="InterPro" id="IPR001789">
    <property type="entry name" value="Sig_transdc_resp-reg_receiver"/>
</dbReference>
<accession>A0ABS0HHB8</accession>
<proteinExistence type="predicted"/>
<evidence type="ECO:0000259" key="3">
    <source>
        <dbReference type="PROSITE" id="PS50110"/>
    </source>
</evidence>
<organism evidence="4 5">
    <name type="scientific">Novosphingobium jiangmenense</name>
    <dbReference type="NCBI Taxonomy" id="2791981"/>
    <lineage>
        <taxon>Bacteria</taxon>
        <taxon>Pseudomonadati</taxon>
        <taxon>Pseudomonadota</taxon>
        <taxon>Alphaproteobacteria</taxon>
        <taxon>Sphingomonadales</taxon>
        <taxon>Sphingomonadaceae</taxon>
        <taxon>Novosphingobium</taxon>
    </lineage>
</organism>
<dbReference type="EMBL" id="JADQDC010000007">
    <property type="protein sequence ID" value="MBF9151632.1"/>
    <property type="molecule type" value="Genomic_DNA"/>
</dbReference>
<evidence type="ECO:0000256" key="2">
    <source>
        <dbReference type="PROSITE-ProRule" id="PRU00169"/>
    </source>
</evidence>
<name>A0ABS0HHB8_9SPHN</name>
<dbReference type="PANTHER" id="PTHR44591:SF3">
    <property type="entry name" value="RESPONSE REGULATORY DOMAIN-CONTAINING PROTEIN"/>
    <property type="match status" value="1"/>
</dbReference>
<dbReference type="RefSeq" id="WP_196275958.1">
    <property type="nucleotide sequence ID" value="NZ_JADQDC010000007.1"/>
</dbReference>
<sequence>MDAHGGDLVLVVEDSVLVAMAIEDALIERGLTVLVATTVAAAEQILEMQRPSAALLDLQLPDGYSLDLACRLRDLGCEVAITSALDSGSVPESHRFAIQFRKPTSPDLLADWVVAVLQAAPALAVEPLTISTCSSPGTG</sequence>
<dbReference type="InterPro" id="IPR050595">
    <property type="entry name" value="Bact_response_regulator"/>
</dbReference>
<dbReference type="InterPro" id="IPR011006">
    <property type="entry name" value="CheY-like_superfamily"/>
</dbReference>
<dbReference type="PROSITE" id="PS50110">
    <property type="entry name" value="RESPONSE_REGULATORY"/>
    <property type="match status" value="1"/>
</dbReference>
<dbReference type="Proteomes" id="UP000600799">
    <property type="component" value="Unassembled WGS sequence"/>
</dbReference>
<feature type="modified residue" description="4-aspartylphosphate" evidence="2">
    <location>
        <position position="57"/>
    </location>
</feature>
<dbReference type="Pfam" id="PF00072">
    <property type="entry name" value="Response_reg"/>
    <property type="match status" value="1"/>
</dbReference>
<feature type="domain" description="Response regulatory" evidence="3">
    <location>
        <begin position="8"/>
        <end position="117"/>
    </location>
</feature>
<evidence type="ECO:0000256" key="1">
    <source>
        <dbReference type="ARBA" id="ARBA00022553"/>
    </source>
</evidence>
<evidence type="ECO:0000313" key="4">
    <source>
        <dbReference type="EMBL" id="MBF9151632.1"/>
    </source>
</evidence>
<comment type="caution">
    <text evidence="4">The sequence shown here is derived from an EMBL/GenBank/DDBJ whole genome shotgun (WGS) entry which is preliminary data.</text>
</comment>
<dbReference type="SUPFAM" id="SSF52172">
    <property type="entry name" value="CheY-like"/>
    <property type="match status" value="1"/>
</dbReference>
<keyword evidence="5" id="KW-1185">Reference proteome</keyword>